<comment type="caution">
    <text evidence="5">The sequence shown here is derived from an EMBL/GenBank/DDBJ whole genome shotgun (WGS) entry which is preliminary data.</text>
</comment>
<keyword evidence="6" id="KW-1185">Reference proteome</keyword>
<evidence type="ECO:0000313" key="5">
    <source>
        <dbReference type="EMBL" id="GAA0812857.1"/>
    </source>
</evidence>
<accession>A0ABN1L411</accession>
<proteinExistence type="predicted"/>
<feature type="domain" description="Histidine kinase" evidence="4">
    <location>
        <begin position="178"/>
        <end position="412"/>
    </location>
</feature>
<evidence type="ECO:0000256" key="2">
    <source>
        <dbReference type="ARBA" id="ARBA00012438"/>
    </source>
</evidence>
<dbReference type="EC" id="2.7.13.3" evidence="2"/>
<dbReference type="CDD" id="cd00082">
    <property type="entry name" value="HisKA"/>
    <property type="match status" value="1"/>
</dbReference>
<dbReference type="InterPro" id="IPR036890">
    <property type="entry name" value="HATPase_C_sf"/>
</dbReference>
<dbReference type="SUPFAM" id="SSF55781">
    <property type="entry name" value="GAF domain-like"/>
    <property type="match status" value="1"/>
</dbReference>
<organism evidence="5 6">
    <name type="scientific">Colwellia asteriadis</name>
    <dbReference type="NCBI Taxonomy" id="517723"/>
    <lineage>
        <taxon>Bacteria</taxon>
        <taxon>Pseudomonadati</taxon>
        <taxon>Pseudomonadota</taxon>
        <taxon>Gammaproteobacteria</taxon>
        <taxon>Alteromonadales</taxon>
        <taxon>Colwelliaceae</taxon>
        <taxon>Colwellia</taxon>
    </lineage>
</organism>
<evidence type="ECO:0000256" key="3">
    <source>
        <dbReference type="ARBA" id="ARBA00022553"/>
    </source>
</evidence>
<sequence>MSSIVCSVFESISNSYGNAFFKSIALSLSDLLKPDQCIIASVDDKKFTATTIINVKNHEVEDNFTYTLAGTPCAESTNEISYYTNNVSTDFPKDKRLNDSIIKTYLGTPIKGINGECIGILCVMYREVINNKDEIVEVFNGISNRLSAELNHLHDQQLLKNQLQTSEKMASLGSLVAGITHEVNTPLGIAITTHSILEGECQNLALHIKNQDLTLSAMNHYIEATESALAMQGENLERAKKLIENFKKTATDQHRLELENINVKDYYQKVISTLRALLKPQQITLTLECDDSILVKTYPGIHAQIITNLISNSARHGFSESNSMSTSNKITIEIVRKSANEIAVNYRDNGAGLSDAAAQHVFEPFYTTARDKGGIGLGMSIISKLIKDKLQGDISVDNSGKGAHFIYSFKSE</sequence>
<dbReference type="PROSITE" id="PS50109">
    <property type="entry name" value="HIS_KIN"/>
    <property type="match status" value="1"/>
</dbReference>
<comment type="catalytic activity">
    <reaction evidence="1">
        <text>ATP + protein L-histidine = ADP + protein N-phospho-L-histidine.</text>
        <dbReference type="EC" id="2.7.13.3"/>
    </reaction>
</comment>
<evidence type="ECO:0000256" key="1">
    <source>
        <dbReference type="ARBA" id="ARBA00000085"/>
    </source>
</evidence>
<dbReference type="Pfam" id="PF02518">
    <property type="entry name" value="HATPase_c"/>
    <property type="match status" value="1"/>
</dbReference>
<dbReference type="Gene3D" id="1.10.287.130">
    <property type="match status" value="1"/>
</dbReference>
<dbReference type="SMART" id="SM00387">
    <property type="entry name" value="HATPase_c"/>
    <property type="match status" value="1"/>
</dbReference>
<dbReference type="InterPro" id="IPR004358">
    <property type="entry name" value="Sig_transdc_His_kin-like_C"/>
</dbReference>
<dbReference type="PANTHER" id="PTHR43065">
    <property type="entry name" value="SENSOR HISTIDINE KINASE"/>
    <property type="match status" value="1"/>
</dbReference>
<gene>
    <name evidence="5" type="ORF">GCM10009111_07380</name>
</gene>
<dbReference type="PANTHER" id="PTHR43065:SF47">
    <property type="match status" value="1"/>
</dbReference>
<evidence type="ECO:0000313" key="6">
    <source>
        <dbReference type="Proteomes" id="UP001500021"/>
    </source>
</evidence>
<dbReference type="RefSeq" id="WP_343815140.1">
    <property type="nucleotide sequence ID" value="NZ_BAAAFA010000002.1"/>
</dbReference>
<dbReference type="CDD" id="cd00075">
    <property type="entry name" value="HATPase"/>
    <property type="match status" value="1"/>
</dbReference>
<keyword evidence="3" id="KW-0597">Phosphoprotein</keyword>
<dbReference type="InterPro" id="IPR003594">
    <property type="entry name" value="HATPase_dom"/>
</dbReference>
<evidence type="ECO:0000259" key="4">
    <source>
        <dbReference type="PROSITE" id="PS50109"/>
    </source>
</evidence>
<dbReference type="EMBL" id="BAAAFA010000002">
    <property type="protein sequence ID" value="GAA0812857.1"/>
    <property type="molecule type" value="Genomic_DNA"/>
</dbReference>
<dbReference type="SUPFAM" id="SSF55874">
    <property type="entry name" value="ATPase domain of HSP90 chaperone/DNA topoisomerase II/histidine kinase"/>
    <property type="match status" value="1"/>
</dbReference>
<dbReference type="Proteomes" id="UP001500021">
    <property type="component" value="Unassembled WGS sequence"/>
</dbReference>
<name>A0ABN1L411_9GAMM</name>
<protein>
    <recommendedName>
        <fullName evidence="2">histidine kinase</fullName>
        <ecNumber evidence="2">2.7.13.3</ecNumber>
    </recommendedName>
</protein>
<dbReference type="Gene3D" id="3.30.565.10">
    <property type="entry name" value="Histidine kinase-like ATPase, C-terminal domain"/>
    <property type="match status" value="1"/>
</dbReference>
<dbReference type="InterPro" id="IPR003661">
    <property type="entry name" value="HisK_dim/P_dom"/>
</dbReference>
<dbReference type="PRINTS" id="PR00344">
    <property type="entry name" value="BCTRLSENSOR"/>
</dbReference>
<dbReference type="InterPro" id="IPR005467">
    <property type="entry name" value="His_kinase_dom"/>
</dbReference>
<reference evidence="5 6" key="1">
    <citation type="journal article" date="2019" name="Int. J. Syst. Evol. Microbiol.">
        <title>The Global Catalogue of Microorganisms (GCM) 10K type strain sequencing project: providing services to taxonomists for standard genome sequencing and annotation.</title>
        <authorList>
            <consortium name="The Broad Institute Genomics Platform"/>
            <consortium name="The Broad Institute Genome Sequencing Center for Infectious Disease"/>
            <person name="Wu L."/>
            <person name="Ma J."/>
        </authorList>
    </citation>
    <scope>NUCLEOTIDE SEQUENCE [LARGE SCALE GENOMIC DNA]</scope>
    <source>
        <strain evidence="5 6">JCM 15608</strain>
    </source>
</reference>